<dbReference type="EMBL" id="MNCJ02000328">
    <property type="protein sequence ID" value="KAF5773228.1"/>
    <property type="molecule type" value="Genomic_DNA"/>
</dbReference>
<reference evidence="1 3" key="1">
    <citation type="journal article" date="2017" name="Nature">
        <title>The sunflower genome provides insights into oil metabolism, flowering and Asterid evolution.</title>
        <authorList>
            <person name="Badouin H."/>
            <person name="Gouzy J."/>
            <person name="Grassa C.J."/>
            <person name="Murat F."/>
            <person name="Staton S.E."/>
            <person name="Cottret L."/>
            <person name="Lelandais-Briere C."/>
            <person name="Owens G.L."/>
            <person name="Carrere S."/>
            <person name="Mayjonade B."/>
            <person name="Legrand L."/>
            <person name="Gill N."/>
            <person name="Kane N.C."/>
            <person name="Bowers J.E."/>
            <person name="Hubner S."/>
            <person name="Bellec A."/>
            <person name="Berard A."/>
            <person name="Berges H."/>
            <person name="Blanchet N."/>
            <person name="Boniface M.C."/>
            <person name="Brunel D."/>
            <person name="Catrice O."/>
            <person name="Chaidir N."/>
            <person name="Claudel C."/>
            <person name="Donnadieu C."/>
            <person name="Faraut T."/>
            <person name="Fievet G."/>
            <person name="Helmstetter N."/>
            <person name="King M."/>
            <person name="Knapp S.J."/>
            <person name="Lai Z."/>
            <person name="Le Paslier M.C."/>
            <person name="Lippi Y."/>
            <person name="Lorenzon L."/>
            <person name="Mandel J.R."/>
            <person name="Marage G."/>
            <person name="Marchand G."/>
            <person name="Marquand E."/>
            <person name="Bret-Mestries E."/>
            <person name="Morien E."/>
            <person name="Nambeesan S."/>
            <person name="Nguyen T."/>
            <person name="Pegot-Espagnet P."/>
            <person name="Pouilly N."/>
            <person name="Raftis F."/>
            <person name="Sallet E."/>
            <person name="Schiex T."/>
            <person name="Thomas J."/>
            <person name="Vandecasteele C."/>
            <person name="Vares D."/>
            <person name="Vear F."/>
            <person name="Vautrin S."/>
            <person name="Crespi M."/>
            <person name="Mangin B."/>
            <person name="Burke J.M."/>
            <person name="Salse J."/>
            <person name="Munos S."/>
            <person name="Vincourt P."/>
            <person name="Rieseberg L.H."/>
            <person name="Langlade N.B."/>
        </authorList>
    </citation>
    <scope>NUCLEOTIDE SEQUENCE [LARGE SCALE GENOMIC DNA]</scope>
    <source>
        <strain evidence="3">cv. SF193</strain>
        <tissue evidence="1">Leaves</tissue>
    </source>
</reference>
<dbReference type="AlphaFoldDB" id="A0A251SR76"/>
<evidence type="ECO:0000313" key="1">
    <source>
        <dbReference type="EMBL" id="KAF5773228.1"/>
    </source>
</evidence>
<sequence>MWIVSIWGKARKVNGTSKRKHVRNGHSRLCKSRAIIMRNRDRRPSHERDCMELIEFVH</sequence>
<reference evidence="2" key="2">
    <citation type="submission" date="2017-02" db="EMBL/GenBank/DDBJ databases">
        <title>Sunflower complete genome.</title>
        <authorList>
            <person name="Langlade N."/>
            <person name="Munos S."/>
        </authorList>
    </citation>
    <scope>NUCLEOTIDE SEQUENCE [LARGE SCALE GENOMIC DNA]</scope>
    <source>
        <tissue evidence="2">Leaves</tissue>
    </source>
</reference>
<dbReference type="Gramene" id="mRNA:HanXRQr2_Chr13g0586341">
    <property type="protein sequence ID" value="mRNA:HanXRQr2_Chr13g0586341"/>
    <property type="gene ID" value="HanXRQr2_Chr13g0586341"/>
</dbReference>
<accession>A0A251SR76</accession>
<dbReference type="InParanoid" id="A0A251SR76"/>
<reference evidence="1" key="3">
    <citation type="submission" date="2020-06" db="EMBL/GenBank/DDBJ databases">
        <title>Helianthus annuus Genome sequencing and assembly Release 2.</title>
        <authorList>
            <person name="Gouzy J."/>
            <person name="Langlade N."/>
            <person name="Munos S."/>
        </authorList>
    </citation>
    <scope>NUCLEOTIDE SEQUENCE</scope>
    <source>
        <tissue evidence="1">Leaves</tissue>
    </source>
</reference>
<organism evidence="2 3">
    <name type="scientific">Helianthus annuus</name>
    <name type="common">Common sunflower</name>
    <dbReference type="NCBI Taxonomy" id="4232"/>
    <lineage>
        <taxon>Eukaryota</taxon>
        <taxon>Viridiplantae</taxon>
        <taxon>Streptophyta</taxon>
        <taxon>Embryophyta</taxon>
        <taxon>Tracheophyta</taxon>
        <taxon>Spermatophyta</taxon>
        <taxon>Magnoliopsida</taxon>
        <taxon>eudicotyledons</taxon>
        <taxon>Gunneridae</taxon>
        <taxon>Pentapetalae</taxon>
        <taxon>asterids</taxon>
        <taxon>campanulids</taxon>
        <taxon>Asterales</taxon>
        <taxon>Asteraceae</taxon>
        <taxon>Asteroideae</taxon>
        <taxon>Heliantheae alliance</taxon>
        <taxon>Heliantheae</taxon>
        <taxon>Helianthus</taxon>
    </lineage>
</organism>
<name>A0A251SR76_HELAN</name>
<evidence type="ECO:0000313" key="3">
    <source>
        <dbReference type="Proteomes" id="UP000215914"/>
    </source>
</evidence>
<dbReference type="Proteomes" id="UP000215914">
    <property type="component" value="Chromosome 13"/>
</dbReference>
<protein>
    <submittedName>
        <fullName evidence="2">Uncharacterized protein</fullName>
    </submittedName>
</protein>
<evidence type="ECO:0000313" key="2">
    <source>
        <dbReference type="EMBL" id="OTG01350.1"/>
    </source>
</evidence>
<gene>
    <name evidence="2" type="ORF">HannXRQ_Chr13g0401141</name>
    <name evidence="1" type="ORF">HanXRQr2_Chr13g0586341</name>
</gene>
<keyword evidence="3" id="KW-1185">Reference proteome</keyword>
<proteinExistence type="predicted"/>
<dbReference type="EMBL" id="CM007902">
    <property type="protein sequence ID" value="OTG01350.1"/>
    <property type="molecule type" value="Genomic_DNA"/>
</dbReference>